<dbReference type="Pfam" id="PF02803">
    <property type="entry name" value="Thiolase_C"/>
    <property type="match status" value="1"/>
</dbReference>
<reference evidence="9 10" key="1">
    <citation type="submission" date="2023-08" db="EMBL/GenBank/DDBJ databases">
        <authorList>
            <person name="Park J.-S."/>
        </authorList>
    </citation>
    <scope>NUCLEOTIDE SEQUENCE [LARGE SCALE GENOMIC DNA]</scope>
    <source>
        <strain evidence="9 10">2205SS18-9</strain>
    </source>
</reference>
<evidence type="ECO:0000256" key="2">
    <source>
        <dbReference type="ARBA" id="ARBA00012705"/>
    </source>
</evidence>
<dbReference type="PROSITE" id="PS00737">
    <property type="entry name" value="THIOLASE_2"/>
    <property type="match status" value="1"/>
</dbReference>
<evidence type="ECO:0000256" key="1">
    <source>
        <dbReference type="ARBA" id="ARBA00010982"/>
    </source>
</evidence>
<evidence type="ECO:0000256" key="4">
    <source>
        <dbReference type="ARBA" id="ARBA00023315"/>
    </source>
</evidence>
<dbReference type="Gene3D" id="3.40.47.10">
    <property type="match status" value="2"/>
</dbReference>
<evidence type="ECO:0000313" key="9">
    <source>
        <dbReference type="EMBL" id="MDP5275624.1"/>
    </source>
</evidence>
<dbReference type="Proteomes" id="UP001231941">
    <property type="component" value="Unassembled WGS sequence"/>
</dbReference>
<dbReference type="InterPro" id="IPR020610">
    <property type="entry name" value="Thiolase_AS"/>
</dbReference>
<evidence type="ECO:0000256" key="3">
    <source>
        <dbReference type="ARBA" id="ARBA00022679"/>
    </source>
</evidence>
<dbReference type="PANTHER" id="PTHR18919:SF107">
    <property type="entry name" value="ACETYL-COA ACETYLTRANSFERASE, CYTOSOLIC"/>
    <property type="match status" value="1"/>
</dbReference>
<keyword evidence="3 6" id="KW-0808">Transferase</keyword>
<evidence type="ECO:0000259" key="7">
    <source>
        <dbReference type="Pfam" id="PF00108"/>
    </source>
</evidence>
<dbReference type="GO" id="GO:0016746">
    <property type="term" value="F:acyltransferase activity"/>
    <property type="evidence" value="ECO:0007669"/>
    <property type="project" value="UniProtKB-KW"/>
</dbReference>
<dbReference type="InterPro" id="IPR016039">
    <property type="entry name" value="Thiolase-like"/>
</dbReference>
<dbReference type="RefSeq" id="WP_305992937.1">
    <property type="nucleotide sequence ID" value="NZ_JAVAMP010000009.1"/>
</dbReference>
<feature type="domain" description="Thiolase N-terminal" evidence="7">
    <location>
        <begin position="4"/>
        <end position="263"/>
    </location>
</feature>
<dbReference type="EC" id="2.3.1.9" evidence="2"/>
<gene>
    <name evidence="9" type="ORF">Q5Y73_16060</name>
</gene>
<evidence type="ECO:0000259" key="8">
    <source>
        <dbReference type="Pfam" id="PF02803"/>
    </source>
</evidence>
<dbReference type="PROSITE" id="PS00099">
    <property type="entry name" value="THIOLASE_3"/>
    <property type="match status" value="1"/>
</dbReference>
<dbReference type="PIRSF" id="PIRSF000429">
    <property type="entry name" value="Ac-CoA_Ac_transf"/>
    <property type="match status" value="1"/>
</dbReference>
<dbReference type="InterPro" id="IPR002155">
    <property type="entry name" value="Thiolase"/>
</dbReference>
<dbReference type="PANTHER" id="PTHR18919">
    <property type="entry name" value="ACETYL-COA C-ACYLTRANSFERASE"/>
    <property type="match status" value="1"/>
</dbReference>
<feature type="domain" description="Thiolase C-terminal" evidence="8">
    <location>
        <begin position="271"/>
        <end position="399"/>
    </location>
</feature>
<protein>
    <recommendedName>
        <fullName evidence="2">acetyl-CoA C-acetyltransferase</fullName>
        <ecNumber evidence="2">2.3.1.9</ecNumber>
    </recommendedName>
    <alternativeName>
        <fullName evidence="5">Acetoacetyl-CoA thiolase</fullName>
    </alternativeName>
</protein>
<sequence length="401" mass="43179">MEKVKVISGVRSPFGKFGGSLKDFSTISLSALVMNEVVRRSQIPTSEVEEVNWGVCTQSEAREVLAPVIARQALLKAGLPDNTVSMTIDKACCSGLASISESAKSIQLGEVHTSIAGGAEVMSRTPMVIRNLRWGSRLGDVVIRDPAYEIKYYDYNLVSIDASDVALEYGVTREEQDIWAYESHQKWRTANQANKFDDELMSVTIPKKREADILFQTDEFPRPTTTVEKLSQLPTVLGSKTITAGNAPGLNDGAVSVMLMSEQKAQRLGKKPIAEIISTASVADDPRMMATVPGLAIKKALTKADLNIKDLDFIEINEAFAAVPLVSALILTEGDRNQAKQLHNRMNVNGGAVAIGHPVGASGARILLTLIHELKRRGGGYGAASICGGLAQGEAMIVKVD</sequence>
<proteinExistence type="inferred from homology"/>
<dbReference type="InterPro" id="IPR020617">
    <property type="entry name" value="Thiolase_C"/>
</dbReference>
<dbReference type="InterPro" id="IPR020616">
    <property type="entry name" value="Thiolase_N"/>
</dbReference>
<name>A0ABT9J3R4_9BACL</name>
<organism evidence="9 10">
    <name type="scientific">Chengkuizengella axinellae</name>
    <dbReference type="NCBI Taxonomy" id="3064388"/>
    <lineage>
        <taxon>Bacteria</taxon>
        <taxon>Bacillati</taxon>
        <taxon>Bacillota</taxon>
        <taxon>Bacilli</taxon>
        <taxon>Bacillales</taxon>
        <taxon>Paenibacillaceae</taxon>
        <taxon>Chengkuizengella</taxon>
    </lineage>
</organism>
<dbReference type="SUPFAM" id="SSF53901">
    <property type="entry name" value="Thiolase-like"/>
    <property type="match status" value="2"/>
</dbReference>
<dbReference type="Pfam" id="PF00108">
    <property type="entry name" value="Thiolase_N"/>
    <property type="match status" value="1"/>
</dbReference>
<dbReference type="NCBIfam" id="TIGR01930">
    <property type="entry name" value="AcCoA-C-Actrans"/>
    <property type="match status" value="1"/>
</dbReference>
<keyword evidence="10" id="KW-1185">Reference proteome</keyword>
<evidence type="ECO:0000256" key="5">
    <source>
        <dbReference type="ARBA" id="ARBA00030755"/>
    </source>
</evidence>
<comment type="similarity">
    <text evidence="1 6">Belongs to the thiolase-like superfamily. Thiolase family.</text>
</comment>
<dbReference type="InterPro" id="IPR020613">
    <property type="entry name" value="Thiolase_CS"/>
</dbReference>
<keyword evidence="4 6" id="KW-0012">Acyltransferase</keyword>
<evidence type="ECO:0000313" key="10">
    <source>
        <dbReference type="Proteomes" id="UP001231941"/>
    </source>
</evidence>
<dbReference type="EMBL" id="JAVAMP010000009">
    <property type="protein sequence ID" value="MDP5275624.1"/>
    <property type="molecule type" value="Genomic_DNA"/>
</dbReference>
<comment type="caution">
    <text evidence="9">The sequence shown here is derived from an EMBL/GenBank/DDBJ whole genome shotgun (WGS) entry which is preliminary data.</text>
</comment>
<accession>A0ABT9J3R4</accession>
<dbReference type="CDD" id="cd00751">
    <property type="entry name" value="thiolase"/>
    <property type="match status" value="1"/>
</dbReference>
<evidence type="ECO:0000256" key="6">
    <source>
        <dbReference type="RuleBase" id="RU003557"/>
    </source>
</evidence>